<dbReference type="RefSeq" id="WP_020426966.1">
    <property type="nucleotide sequence ID" value="NZ_AGBD01000271.1"/>
</dbReference>
<gene>
    <name evidence="1" type="ORF">PRIO_6430</name>
</gene>
<dbReference type="Proteomes" id="UP000033163">
    <property type="component" value="Chromosome I"/>
</dbReference>
<evidence type="ECO:0000313" key="1">
    <source>
        <dbReference type="EMBL" id="CQR58777.1"/>
    </source>
</evidence>
<dbReference type="STRING" id="483937.AMQ84_21620"/>
<proteinExistence type="predicted"/>
<name>A0A0E4HE47_9BACL</name>
<evidence type="ECO:0000313" key="2">
    <source>
        <dbReference type="Proteomes" id="UP000033163"/>
    </source>
</evidence>
<accession>A0A0E4HE47</accession>
<dbReference type="AlphaFoldDB" id="A0A0E4HE47"/>
<dbReference type="HOGENOM" id="CLU_194320_1_0_9"/>
<protein>
    <submittedName>
        <fullName evidence="1">Uncharacterized protein</fullName>
    </submittedName>
</protein>
<dbReference type="PATRIC" id="fig|1073571.4.peg.6871"/>
<reference evidence="2" key="1">
    <citation type="submission" date="2015-03" db="EMBL/GenBank/DDBJ databases">
        <authorList>
            <person name="Wibberg D."/>
        </authorList>
    </citation>
    <scope>NUCLEOTIDE SEQUENCE [LARGE SCALE GENOMIC DNA]</scope>
</reference>
<organism evidence="1 2">
    <name type="scientific">Paenibacillus riograndensis SBR5</name>
    <dbReference type="NCBI Taxonomy" id="1073571"/>
    <lineage>
        <taxon>Bacteria</taxon>
        <taxon>Bacillati</taxon>
        <taxon>Bacillota</taxon>
        <taxon>Bacilli</taxon>
        <taxon>Bacillales</taxon>
        <taxon>Paenibacillaceae</taxon>
        <taxon>Paenibacillus</taxon>
        <taxon>Paenibacillus sonchi group</taxon>
    </lineage>
</organism>
<dbReference type="EMBL" id="LN831776">
    <property type="protein sequence ID" value="CQR58777.1"/>
    <property type="molecule type" value="Genomic_DNA"/>
</dbReference>
<dbReference type="KEGG" id="pri:PRIO_6430"/>
<sequence length="80" mass="8729">MSAYAEFDKERKEIDALLRQGYVVTGIHEDLNGARVKFANSKPGVSPAELLLLTADSRKYVTTLVFAAGVRPAAPIETHI</sequence>